<feature type="domain" description="Bromodomain associated" evidence="5">
    <location>
        <begin position="1"/>
        <end position="67"/>
    </location>
</feature>
<evidence type="ECO:0000313" key="6">
    <source>
        <dbReference type="EMBL" id="SPD00349.1"/>
    </source>
</evidence>
<reference evidence="6" key="1">
    <citation type="submission" date="2018-02" db="EMBL/GenBank/DDBJ databases">
        <authorList>
            <person name="Cohen D.B."/>
            <person name="Kent A.D."/>
        </authorList>
    </citation>
    <scope>NUCLEOTIDE SEQUENCE</scope>
</reference>
<dbReference type="InterPro" id="IPR006565">
    <property type="entry name" value="BTP"/>
</dbReference>
<gene>
    <name evidence="6" type="ORF">FSB_LOCUS28231</name>
</gene>
<dbReference type="PANTHER" id="PTHR46338">
    <property type="entry name" value="TRANSCRIPTION INITIATION FACTOR TFIID SUBUNIT 8"/>
    <property type="match status" value="1"/>
</dbReference>
<keyword evidence="2" id="KW-0805">Transcription regulation</keyword>
<sequence>MAVSQICKSVGYKSIQVSALDTLTLVATKYLQAIAKSASSYSNTSNRTQSNLFDLTLALQDLVSLHTCTLFTTGGIIRDLANFVSFHDEIPFAKPIPRPRRSIPLWNSTGSSSSSSSSHVPQWLPMFPDVNNNSSVNERKCGESLWEDSVLAGGGKIETESVSNGKKGKLELDLGGVEREKVRFRIRAKEEEEEWLQEKKKIVFTFIKGKYASVNFQAASFELEH</sequence>
<protein>
    <recommendedName>
        <fullName evidence="5">Bromodomain associated domain-containing protein</fullName>
    </recommendedName>
</protein>
<name>A0A2N9GLP1_FAGSY</name>
<dbReference type="SUPFAM" id="SSF47113">
    <property type="entry name" value="Histone-fold"/>
    <property type="match status" value="1"/>
</dbReference>
<dbReference type="SMART" id="SM00576">
    <property type="entry name" value="BTP"/>
    <property type="match status" value="1"/>
</dbReference>
<dbReference type="InterPro" id="IPR009072">
    <property type="entry name" value="Histone-fold"/>
</dbReference>
<evidence type="ECO:0000259" key="5">
    <source>
        <dbReference type="SMART" id="SM00576"/>
    </source>
</evidence>
<dbReference type="Gene3D" id="1.10.20.10">
    <property type="entry name" value="Histone, subunit A"/>
    <property type="match status" value="1"/>
</dbReference>
<keyword evidence="3" id="KW-0804">Transcription</keyword>
<evidence type="ECO:0000256" key="4">
    <source>
        <dbReference type="ARBA" id="ARBA00023242"/>
    </source>
</evidence>
<dbReference type="EMBL" id="OIVN01002079">
    <property type="protein sequence ID" value="SPD00349.1"/>
    <property type="molecule type" value="Genomic_DNA"/>
</dbReference>
<evidence type="ECO:0000256" key="2">
    <source>
        <dbReference type="ARBA" id="ARBA00023015"/>
    </source>
</evidence>
<dbReference type="Pfam" id="PF07524">
    <property type="entry name" value="Bromo_TP"/>
    <property type="match status" value="1"/>
</dbReference>
<dbReference type="GO" id="GO:0005669">
    <property type="term" value="C:transcription factor TFIID complex"/>
    <property type="evidence" value="ECO:0007669"/>
    <property type="project" value="InterPro"/>
</dbReference>
<organism evidence="6">
    <name type="scientific">Fagus sylvatica</name>
    <name type="common">Beechnut</name>
    <dbReference type="NCBI Taxonomy" id="28930"/>
    <lineage>
        <taxon>Eukaryota</taxon>
        <taxon>Viridiplantae</taxon>
        <taxon>Streptophyta</taxon>
        <taxon>Embryophyta</taxon>
        <taxon>Tracheophyta</taxon>
        <taxon>Spermatophyta</taxon>
        <taxon>Magnoliopsida</taxon>
        <taxon>eudicotyledons</taxon>
        <taxon>Gunneridae</taxon>
        <taxon>Pentapetalae</taxon>
        <taxon>rosids</taxon>
        <taxon>fabids</taxon>
        <taxon>Fagales</taxon>
        <taxon>Fagaceae</taxon>
        <taxon>Fagus</taxon>
    </lineage>
</organism>
<comment type="subcellular location">
    <subcellularLocation>
        <location evidence="1">Nucleus</location>
    </subcellularLocation>
</comment>
<dbReference type="InterPro" id="IPR037818">
    <property type="entry name" value="TAF8"/>
</dbReference>
<dbReference type="PANTHER" id="PTHR46338:SF13">
    <property type="entry name" value="TRANSCRIPTION INITIATION FACTOR TFIID SUBUNIT 8-LIKE"/>
    <property type="match status" value="1"/>
</dbReference>
<proteinExistence type="predicted"/>
<keyword evidence="4" id="KW-0539">Nucleus</keyword>
<accession>A0A2N9GLP1</accession>
<dbReference type="AlphaFoldDB" id="A0A2N9GLP1"/>
<dbReference type="GO" id="GO:0046982">
    <property type="term" value="F:protein heterodimerization activity"/>
    <property type="evidence" value="ECO:0007669"/>
    <property type="project" value="InterPro"/>
</dbReference>
<evidence type="ECO:0000256" key="1">
    <source>
        <dbReference type="ARBA" id="ARBA00004123"/>
    </source>
</evidence>
<evidence type="ECO:0000256" key="3">
    <source>
        <dbReference type="ARBA" id="ARBA00023163"/>
    </source>
</evidence>